<sequence>MNKKSIFKKWLLVTGSCLLLSACNLDFLNMPWYYEHNEIKSNVEFTLEAQMHGGVCLDGTSVASFKVQIWNGYYWQDMGNYSYPNYDANQTFKLEVTLDEPVEEYKVKVYQDCEMQSADIDWAEMKIDGVKSTLIAASNGYYDILQYIQDSDDYRFHSSMYYTPLDIELRFQNPDSDNDGIDNDSDNCPLTSNSNQVDTDRDEMGDVCDSDDDNDGVDDDSDNCPLTPNSDQEDTDGDNTGDVCDSDDDNDGVSDGYDRYPYTALGEVVNTVGYSLNDLCPCLHPYGQDKWKNHSAYMSCVAHTSEDFVIAGLITDENKDLVVSEATQSLCGQK</sequence>
<dbReference type="HOGENOM" id="CLU_831374_0_0_6"/>
<dbReference type="STRING" id="40754.THII_3115"/>
<gene>
    <name evidence="5" type="ORF">THII_3115</name>
</gene>
<dbReference type="GO" id="GO:0007155">
    <property type="term" value="P:cell adhesion"/>
    <property type="evidence" value="ECO:0007669"/>
    <property type="project" value="InterPro"/>
</dbReference>
<dbReference type="Gene3D" id="4.10.1080.10">
    <property type="entry name" value="TSP type-3 repeat"/>
    <property type="match status" value="1"/>
</dbReference>
<dbReference type="InterPro" id="IPR017897">
    <property type="entry name" value="Thrombospondin_3_rpt"/>
</dbReference>
<proteinExistence type="predicted"/>
<dbReference type="PANTHER" id="PTHR10199">
    <property type="entry name" value="THROMBOSPONDIN"/>
    <property type="match status" value="1"/>
</dbReference>
<feature type="compositionally biased region" description="Acidic residues" evidence="3">
    <location>
        <begin position="205"/>
        <end position="222"/>
    </location>
</feature>
<evidence type="ECO:0000256" key="3">
    <source>
        <dbReference type="SAM" id="MobiDB-lite"/>
    </source>
</evidence>
<dbReference type="PANTHER" id="PTHR10199:SF100">
    <property type="entry name" value="THROMBOSPONDIN, ISOFORM A"/>
    <property type="match status" value="1"/>
</dbReference>
<dbReference type="Pfam" id="PF02412">
    <property type="entry name" value="TSP_3"/>
    <property type="match status" value="3"/>
</dbReference>
<feature type="compositionally biased region" description="Acidic residues" evidence="3">
    <location>
        <begin position="176"/>
        <end position="185"/>
    </location>
</feature>
<evidence type="ECO:0000256" key="1">
    <source>
        <dbReference type="ARBA" id="ARBA00022729"/>
    </source>
</evidence>
<evidence type="ECO:0000256" key="2">
    <source>
        <dbReference type="ARBA" id="ARBA00022837"/>
    </source>
</evidence>
<evidence type="ECO:0000256" key="4">
    <source>
        <dbReference type="SAM" id="SignalP"/>
    </source>
</evidence>
<feature type="compositionally biased region" description="Acidic residues" evidence="3">
    <location>
        <begin position="231"/>
        <end position="252"/>
    </location>
</feature>
<dbReference type="InterPro" id="IPR028974">
    <property type="entry name" value="TSP_type-3_rpt"/>
</dbReference>
<feature type="region of interest" description="Disordered" evidence="3">
    <location>
        <begin position="173"/>
        <end position="257"/>
    </location>
</feature>
<keyword evidence="6" id="KW-1185">Reference proteome</keyword>
<dbReference type="KEGG" id="tig:THII_3115"/>
<protein>
    <submittedName>
        <fullName evidence="5">Uncharacterized protein</fullName>
    </submittedName>
</protein>
<feature type="compositionally biased region" description="Polar residues" evidence="3">
    <location>
        <begin position="188"/>
        <end position="197"/>
    </location>
</feature>
<keyword evidence="1 4" id="KW-0732">Signal</keyword>
<dbReference type="PROSITE" id="PS51257">
    <property type="entry name" value="PROKAR_LIPOPROTEIN"/>
    <property type="match status" value="1"/>
</dbReference>
<dbReference type="InterPro" id="IPR003367">
    <property type="entry name" value="Thrombospondin_3-like_rpt"/>
</dbReference>
<evidence type="ECO:0000313" key="5">
    <source>
        <dbReference type="EMBL" id="BAP57412.1"/>
    </source>
</evidence>
<dbReference type="PROSITE" id="PS51234">
    <property type="entry name" value="TSP3"/>
    <property type="match status" value="1"/>
</dbReference>
<feature type="signal peptide" evidence="4">
    <location>
        <begin position="1"/>
        <end position="22"/>
    </location>
</feature>
<dbReference type="Proteomes" id="UP000031623">
    <property type="component" value="Chromosome"/>
</dbReference>
<organism evidence="5 6">
    <name type="scientific">Thioploca ingrica</name>
    <dbReference type="NCBI Taxonomy" id="40754"/>
    <lineage>
        <taxon>Bacteria</taxon>
        <taxon>Pseudomonadati</taxon>
        <taxon>Pseudomonadota</taxon>
        <taxon>Gammaproteobacteria</taxon>
        <taxon>Thiotrichales</taxon>
        <taxon>Thiotrichaceae</taxon>
        <taxon>Thioploca</taxon>
    </lineage>
</organism>
<dbReference type="GO" id="GO:0005509">
    <property type="term" value="F:calcium ion binding"/>
    <property type="evidence" value="ECO:0007669"/>
    <property type="project" value="InterPro"/>
</dbReference>
<evidence type="ECO:0000313" key="6">
    <source>
        <dbReference type="Proteomes" id="UP000031623"/>
    </source>
</evidence>
<feature type="chain" id="PRO_5001852800" evidence="4">
    <location>
        <begin position="23"/>
        <end position="334"/>
    </location>
</feature>
<dbReference type="EMBL" id="AP014633">
    <property type="protein sequence ID" value="BAP57412.1"/>
    <property type="molecule type" value="Genomic_DNA"/>
</dbReference>
<dbReference type="SUPFAM" id="SSF103647">
    <property type="entry name" value="TSP type-3 repeat"/>
    <property type="match status" value="1"/>
</dbReference>
<reference evidence="5 6" key="1">
    <citation type="journal article" date="2014" name="ISME J.">
        <title>Ecophysiology of Thioploca ingrica as revealed by the complete genome sequence supplemented with proteomic evidence.</title>
        <authorList>
            <person name="Kojima H."/>
            <person name="Ogura Y."/>
            <person name="Yamamoto N."/>
            <person name="Togashi T."/>
            <person name="Mori H."/>
            <person name="Watanabe T."/>
            <person name="Nemoto F."/>
            <person name="Kurokawa K."/>
            <person name="Hayashi T."/>
            <person name="Fukui M."/>
        </authorList>
    </citation>
    <scope>NUCLEOTIDE SEQUENCE [LARGE SCALE GENOMIC DNA]</scope>
</reference>
<accession>A0A090AN05</accession>
<keyword evidence="2" id="KW-0106">Calcium</keyword>
<dbReference type="AlphaFoldDB" id="A0A090AN05"/>
<name>A0A090AN05_9GAMM</name>